<evidence type="ECO:0000259" key="2">
    <source>
        <dbReference type="Pfam" id="PF01425"/>
    </source>
</evidence>
<proteinExistence type="inferred from homology"/>
<protein>
    <submittedName>
        <fullName evidence="3">Amidase</fullName>
    </submittedName>
</protein>
<dbReference type="EMBL" id="CP044065">
    <property type="protein sequence ID" value="QET02144.1"/>
    <property type="molecule type" value="Genomic_DNA"/>
</dbReference>
<accession>A0A5P2H371</accession>
<dbReference type="AlphaFoldDB" id="A0A5P2H371"/>
<dbReference type="Pfam" id="PF01425">
    <property type="entry name" value="Amidase"/>
    <property type="match status" value="1"/>
</dbReference>
<sequence>MKLSEYTAYDAMGLAALVANGDVTAVELADLAREANEAVNPALNAVIECWPAAESGSANPRGGPLAGVPFLIKDLAVSMQGKKLELGSRLARGVVAAEDSWLMSRFRAAGLVTVGRTATPEMAFSTTTESVLQGATRNPWLPELSAGGSSGGAAAAVAAGVVPLAHATDAAGSIRVPAASTGLFGLKPTRGRSSNGPSLDEVFAGFGVQLGVSRSVRDSAALLDAIHGHAIGDPYVTAAPARSFLSEVSREPGKLTIGLMLDPWNGERTDPVISAATLSTVHLLEDLGHTVIELQPTLGLSWDAFVRMNATIWTATLVGWIEGLASATGRPIDDTMLEPATLACFRYGKEEKASEFAAALAMRNVVSRSVGAWFGDVDVLLTPTLPQMPLAIGAYGEGAGSMSGLDWTQRVFRHSPFTPPFNVAGVPAASVPLETHPATGLPIGMQFAAGFGREDTLLSLAGQLERARPWKDRRPLVWAGRSADVR</sequence>
<dbReference type="SUPFAM" id="SSF75304">
    <property type="entry name" value="Amidase signature (AS) enzymes"/>
    <property type="match status" value="1"/>
</dbReference>
<dbReference type="InterPro" id="IPR000120">
    <property type="entry name" value="Amidase"/>
</dbReference>
<dbReference type="Proteomes" id="UP000322822">
    <property type="component" value="Chromosome 1"/>
</dbReference>
<dbReference type="Gene3D" id="3.90.1300.10">
    <property type="entry name" value="Amidase signature (AS) domain"/>
    <property type="match status" value="1"/>
</dbReference>
<dbReference type="InterPro" id="IPR023631">
    <property type="entry name" value="Amidase_dom"/>
</dbReference>
<dbReference type="InterPro" id="IPR020556">
    <property type="entry name" value="Amidase_CS"/>
</dbReference>
<reference evidence="3 4" key="1">
    <citation type="submission" date="2019-09" db="EMBL/GenBank/DDBJ databases">
        <title>FDA dAtabase for Regulatory Grade micrObial Sequences (FDA-ARGOS): Supporting development and validation of Infectious Disease Dx tests.</title>
        <authorList>
            <person name="Sciortino C."/>
            <person name="Tallon L."/>
            <person name="Sadzewicz L."/>
            <person name="Vavikolanu K."/>
            <person name="Mehta A."/>
            <person name="Aluvathingal J."/>
            <person name="Nadendla S."/>
            <person name="Nandy P."/>
            <person name="Geyer C."/>
            <person name="Yan Y."/>
            <person name="Sichtig H."/>
        </authorList>
    </citation>
    <scope>NUCLEOTIDE SEQUENCE [LARGE SCALE GENOMIC DNA]</scope>
    <source>
        <strain evidence="3 4">FDAARGOS_664</strain>
    </source>
</reference>
<dbReference type="GO" id="GO:0003824">
    <property type="term" value="F:catalytic activity"/>
    <property type="evidence" value="ECO:0007669"/>
    <property type="project" value="InterPro"/>
</dbReference>
<feature type="domain" description="Amidase" evidence="2">
    <location>
        <begin position="37"/>
        <end position="458"/>
    </location>
</feature>
<dbReference type="PANTHER" id="PTHR11895:SF7">
    <property type="entry name" value="GLUTAMYL-TRNA(GLN) AMIDOTRANSFERASE SUBUNIT A, MITOCHONDRIAL"/>
    <property type="match status" value="1"/>
</dbReference>
<dbReference type="PANTHER" id="PTHR11895">
    <property type="entry name" value="TRANSAMIDASE"/>
    <property type="match status" value="1"/>
</dbReference>
<evidence type="ECO:0000256" key="1">
    <source>
        <dbReference type="ARBA" id="ARBA00009199"/>
    </source>
</evidence>
<name>A0A5P2H371_9BURK</name>
<comment type="similarity">
    <text evidence="1">Belongs to the amidase family.</text>
</comment>
<dbReference type="RefSeq" id="WP_150372186.1">
    <property type="nucleotide sequence ID" value="NZ_CP044065.1"/>
</dbReference>
<gene>
    <name evidence="3" type="ORF">FOB72_08890</name>
</gene>
<dbReference type="PROSITE" id="PS00571">
    <property type="entry name" value="AMIDASES"/>
    <property type="match status" value="1"/>
</dbReference>
<evidence type="ECO:0000313" key="3">
    <source>
        <dbReference type="EMBL" id="QET02144.1"/>
    </source>
</evidence>
<dbReference type="InterPro" id="IPR036928">
    <property type="entry name" value="AS_sf"/>
</dbReference>
<evidence type="ECO:0000313" key="4">
    <source>
        <dbReference type="Proteomes" id="UP000322822"/>
    </source>
</evidence>
<organism evidence="3 4">
    <name type="scientific">Cupriavidus pauculus</name>
    <dbReference type="NCBI Taxonomy" id="82633"/>
    <lineage>
        <taxon>Bacteria</taxon>
        <taxon>Pseudomonadati</taxon>
        <taxon>Pseudomonadota</taxon>
        <taxon>Betaproteobacteria</taxon>
        <taxon>Burkholderiales</taxon>
        <taxon>Burkholderiaceae</taxon>
        <taxon>Cupriavidus</taxon>
    </lineage>
</organism>
<dbReference type="OrthoDB" id="9811471at2"/>